<protein>
    <submittedName>
        <fullName evidence="1">Uncharacterized protein</fullName>
    </submittedName>
</protein>
<evidence type="ECO:0000313" key="1">
    <source>
        <dbReference type="EMBL" id="KAG0441119.1"/>
    </source>
</evidence>
<name>A0AC60QVK1_IXOPE</name>
<evidence type="ECO:0000313" key="2">
    <source>
        <dbReference type="Proteomes" id="UP000805193"/>
    </source>
</evidence>
<dbReference type="Proteomes" id="UP000805193">
    <property type="component" value="Unassembled WGS sequence"/>
</dbReference>
<accession>A0AC60QVK1</accession>
<organism evidence="1 2">
    <name type="scientific">Ixodes persulcatus</name>
    <name type="common">Taiga tick</name>
    <dbReference type="NCBI Taxonomy" id="34615"/>
    <lineage>
        <taxon>Eukaryota</taxon>
        <taxon>Metazoa</taxon>
        <taxon>Ecdysozoa</taxon>
        <taxon>Arthropoda</taxon>
        <taxon>Chelicerata</taxon>
        <taxon>Arachnida</taxon>
        <taxon>Acari</taxon>
        <taxon>Parasitiformes</taxon>
        <taxon>Ixodida</taxon>
        <taxon>Ixodoidea</taxon>
        <taxon>Ixodidae</taxon>
        <taxon>Ixodinae</taxon>
        <taxon>Ixodes</taxon>
    </lineage>
</organism>
<keyword evidence="2" id="KW-1185">Reference proteome</keyword>
<dbReference type="EMBL" id="JABSTQ010004763">
    <property type="protein sequence ID" value="KAG0441119.1"/>
    <property type="molecule type" value="Genomic_DNA"/>
</dbReference>
<sequence length="608" mass="63078">MANPRKFSEKIALHNQKQAEETAAFEKIMREVMGATRSSHGLDNAQGYGAQYDSAYISQAANGAYPKHQLSMPSLGSYRGGSLPNVNQMSGGQGHSIDLQGALHHLEDMRHGREMALPPGGPDRPHGTRERGRHATAPHKSRQAAFDKRVDVSPYSSSLYLSPPPDSSWRRTNSDSALHQSAQSSGGQQDAFAGVGSSSGQRRDPVTARDLDQIYRDCPARLDGFGQDTLTLQDVNSFAMDIMHLKGYWDPKGGGGGDCFGNSMQDMGCDISQQHRPKSCEVPGINIYMPQDDGDGGPMPSPGSSAPLPGSLHMPAGPNMGNGNTGSLPDLTSLHFPPPLATPLDPSEELGGQQQHPGGGMAPMHSRQVGNGSPGGPGSPHGPGSSPSGRRGSPGPAPSPSSRRRAHHSSTSVVLGGGRHHGSPGQGQTPTSPRPRQLYQGGAPSERSGSAPGSPVSHGASSSPTSPPGPVGSPYGGGNGYGRAGSAMGSTSPLQQQMEQFRVATGGAEDHSPSAGQNQYFVLPDGRYCNSQGVPTSSSSSGGVFFPDVGGGGMADPLSCPMGYSHGSLYFTGDMQYTGKGQATDNPQTPQTPTSIPDIILTGGQNEI</sequence>
<reference evidence="1 2" key="1">
    <citation type="journal article" date="2020" name="Cell">
        <title>Large-Scale Comparative Analyses of Tick Genomes Elucidate Their Genetic Diversity and Vector Capacities.</title>
        <authorList>
            <consortium name="Tick Genome and Microbiome Consortium (TIGMIC)"/>
            <person name="Jia N."/>
            <person name="Wang J."/>
            <person name="Shi W."/>
            <person name="Du L."/>
            <person name="Sun Y."/>
            <person name="Zhan W."/>
            <person name="Jiang J.F."/>
            <person name="Wang Q."/>
            <person name="Zhang B."/>
            <person name="Ji P."/>
            <person name="Bell-Sakyi L."/>
            <person name="Cui X.M."/>
            <person name="Yuan T.T."/>
            <person name="Jiang B.G."/>
            <person name="Yang W.F."/>
            <person name="Lam T.T."/>
            <person name="Chang Q.C."/>
            <person name="Ding S.J."/>
            <person name="Wang X.J."/>
            <person name="Zhu J.G."/>
            <person name="Ruan X.D."/>
            <person name="Zhao L."/>
            <person name="Wei J.T."/>
            <person name="Ye R.Z."/>
            <person name="Que T.C."/>
            <person name="Du C.H."/>
            <person name="Zhou Y.H."/>
            <person name="Cheng J.X."/>
            <person name="Dai P.F."/>
            <person name="Guo W.B."/>
            <person name="Han X.H."/>
            <person name="Huang E.J."/>
            <person name="Li L.F."/>
            <person name="Wei W."/>
            <person name="Gao Y.C."/>
            <person name="Liu J.Z."/>
            <person name="Shao H.Z."/>
            <person name="Wang X."/>
            <person name="Wang C.C."/>
            <person name="Yang T.C."/>
            <person name="Huo Q.B."/>
            <person name="Li W."/>
            <person name="Chen H.Y."/>
            <person name="Chen S.E."/>
            <person name="Zhou L.G."/>
            <person name="Ni X.B."/>
            <person name="Tian J.H."/>
            <person name="Sheng Y."/>
            <person name="Liu T."/>
            <person name="Pan Y.S."/>
            <person name="Xia L.Y."/>
            <person name="Li J."/>
            <person name="Zhao F."/>
            <person name="Cao W.C."/>
        </authorList>
    </citation>
    <scope>NUCLEOTIDE SEQUENCE [LARGE SCALE GENOMIC DNA]</scope>
    <source>
        <strain evidence="1">Iper-2018</strain>
    </source>
</reference>
<gene>
    <name evidence="1" type="ORF">HPB47_016041</name>
</gene>
<comment type="caution">
    <text evidence="1">The sequence shown here is derived from an EMBL/GenBank/DDBJ whole genome shotgun (WGS) entry which is preliminary data.</text>
</comment>
<proteinExistence type="predicted"/>